<dbReference type="AlphaFoldDB" id="A0AAN7L9L7"/>
<keyword evidence="1" id="KW-0472">Membrane</keyword>
<dbReference type="Proteomes" id="UP001345219">
    <property type="component" value="Chromosome 13"/>
</dbReference>
<comment type="caution">
    <text evidence="2">The sequence shown here is derived from an EMBL/GenBank/DDBJ whole genome shotgun (WGS) entry which is preliminary data.</text>
</comment>
<gene>
    <name evidence="2" type="ORF">SAY87_017006</name>
</gene>
<evidence type="ECO:0000313" key="3">
    <source>
        <dbReference type="Proteomes" id="UP001345219"/>
    </source>
</evidence>
<keyword evidence="1" id="KW-1133">Transmembrane helix</keyword>
<protein>
    <submittedName>
        <fullName evidence="2">Uncharacterized protein</fullName>
    </submittedName>
</protein>
<dbReference type="InterPro" id="IPR012334">
    <property type="entry name" value="Pectin_lyas_fold"/>
</dbReference>
<keyword evidence="1" id="KW-0812">Transmembrane</keyword>
<dbReference type="InterPro" id="IPR045032">
    <property type="entry name" value="PEL"/>
</dbReference>
<evidence type="ECO:0000256" key="1">
    <source>
        <dbReference type="SAM" id="Phobius"/>
    </source>
</evidence>
<dbReference type="SUPFAM" id="SSF51126">
    <property type="entry name" value="Pectin lyase-like"/>
    <property type="match status" value="1"/>
</dbReference>
<dbReference type="Gene3D" id="2.160.20.10">
    <property type="entry name" value="Single-stranded right-handed beta-helix, Pectin lyase-like"/>
    <property type="match status" value="1"/>
</dbReference>
<organism evidence="2 3">
    <name type="scientific">Trapa incisa</name>
    <dbReference type="NCBI Taxonomy" id="236973"/>
    <lineage>
        <taxon>Eukaryota</taxon>
        <taxon>Viridiplantae</taxon>
        <taxon>Streptophyta</taxon>
        <taxon>Embryophyta</taxon>
        <taxon>Tracheophyta</taxon>
        <taxon>Spermatophyta</taxon>
        <taxon>Magnoliopsida</taxon>
        <taxon>eudicotyledons</taxon>
        <taxon>Gunneridae</taxon>
        <taxon>Pentapetalae</taxon>
        <taxon>rosids</taxon>
        <taxon>malvids</taxon>
        <taxon>Myrtales</taxon>
        <taxon>Lythraceae</taxon>
        <taxon>Trapa</taxon>
    </lineage>
</organism>
<keyword evidence="3" id="KW-1185">Reference proteome</keyword>
<sequence>MDAFNLWLVMFLFASTVLMTALEANIAVFDEVTKRDYTPESVWKSWNWRSDGDLLLNGAFFVQSGSPYTRMNKKDVIKAKPGSFVPRLTRFSGAVDCVRNKPC</sequence>
<dbReference type="PANTHER" id="PTHR31683">
    <property type="entry name" value="PECTATE LYASE 18-RELATED"/>
    <property type="match status" value="1"/>
</dbReference>
<name>A0AAN7L9L7_9MYRT</name>
<reference evidence="2 3" key="1">
    <citation type="journal article" date="2023" name="Hortic Res">
        <title>Pangenome of water caltrop reveals structural variations and asymmetric subgenome divergence after allopolyploidization.</title>
        <authorList>
            <person name="Zhang X."/>
            <person name="Chen Y."/>
            <person name="Wang L."/>
            <person name="Yuan Y."/>
            <person name="Fang M."/>
            <person name="Shi L."/>
            <person name="Lu R."/>
            <person name="Comes H.P."/>
            <person name="Ma Y."/>
            <person name="Chen Y."/>
            <person name="Huang G."/>
            <person name="Zhou Y."/>
            <person name="Zheng Z."/>
            <person name="Qiu Y."/>
        </authorList>
    </citation>
    <scope>NUCLEOTIDE SEQUENCE [LARGE SCALE GENOMIC DNA]</scope>
    <source>
        <tissue evidence="2">Roots</tissue>
    </source>
</reference>
<dbReference type="InterPro" id="IPR011050">
    <property type="entry name" value="Pectin_lyase_fold/virulence"/>
</dbReference>
<accession>A0AAN7L9L7</accession>
<dbReference type="EMBL" id="JAXIOK010000001">
    <property type="protein sequence ID" value="KAK4780900.1"/>
    <property type="molecule type" value="Genomic_DNA"/>
</dbReference>
<feature type="transmembrane region" description="Helical" evidence="1">
    <location>
        <begin position="6"/>
        <end position="29"/>
    </location>
</feature>
<proteinExistence type="predicted"/>
<dbReference type="PANTHER" id="PTHR31683:SF69">
    <property type="entry name" value="PECTATE LYASE 7-RELATED"/>
    <property type="match status" value="1"/>
</dbReference>
<evidence type="ECO:0000313" key="2">
    <source>
        <dbReference type="EMBL" id="KAK4780900.1"/>
    </source>
</evidence>
<dbReference type="GO" id="GO:0030570">
    <property type="term" value="F:pectate lyase activity"/>
    <property type="evidence" value="ECO:0007669"/>
    <property type="project" value="InterPro"/>
</dbReference>